<dbReference type="InterPro" id="IPR003594">
    <property type="entry name" value="HATPase_dom"/>
</dbReference>
<dbReference type="Pfam" id="PF02518">
    <property type="entry name" value="HATPase_c"/>
    <property type="match status" value="1"/>
</dbReference>
<dbReference type="PANTHER" id="PTHR24421:SF56">
    <property type="entry name" value="OXYGEN SENSOR HISTIDINE KINASE RESPONSE REGULATOR DOST"/>
    <property type="match status" value="1"/>
</dbReference>
<protein>
    <submittedName>
        <fullName evidence="4">Unannotated protein</fullName>
    </submittedName>
</protein>
<dbReference type="Gene3D" id="1.20.5.1930">
    <property type="match status" value="1"/>
</dbReference>
<dbReference type="Pfam" id="PF07730">
    <property type="entry name" value="HisKA_3"/>
    <property type="match status" value="1"/>
</dbReference>
<dbReference type="SUPFAM" id="SSF55874">
    <property type="entry name" value="ATPase domain of HSP90 chaperone/DNA topoisomerase II/histidine kinase"/>
    <property type="match status" value="1"/>
</dbReference>
<dbReference type="AlphaFoldDB" id="A0A6J6H652"/>
<keyword evidence="1" id="KW-0808">Transferase</keyword>
<evidence type="ECO:0000313" key="4">
    <source>
        <dbReference type="EMBL" id="CAB4608496.1"/>
    </source>
</evidence>
<dbReference type="InterPro" id="IPR011712">
    <property type="entry name" value="Sig_transdc_His_kin_sub3_dim/P"/>
</dbReference>
<evidence type="ECO:0000256" key="1">
    <source>
        <dbReference type="ARBA" id="ARBA00022679"/>
    </source>
</evidence>
<accession>A0A6J6H652</accession>
<dbReference type="GO" id="GO:0016020">
    <property type="term" value="C:membrane"/>
    <property type="evidence" value="ECO:0007669"/>
    <property type="project" value="InterPro"/>
</dbReference>
<organism evidence="4">
    <name type="scientific">freshwater metagenome</name>
    <dbReference type="NCBI Taxonomy" id="449393"/>
    <lineage>
        <taxon>unclassified sequences</taxon>
        <taxon>metagenomes</taxon>
        <taxon>ecological metagenomes</taxon>
    </lineage>
</organism>
<evidence type="ECO:0000259" key="3">
    <source>
        <dbReference type="SMART" id="SM00387"/>
    </source>
</evidence>
<name>A0A6J6H652_9ZZZZ</name>
<dbReference type="GO" id="GO:0000155">
    <property type="term" value="F:phosphorelay sensor kinase activity"/>
    <property type="evidence" value="ECO:0007669"/>
    <property type="project" value="InterPro"/>
</dbReference>
<dbReference type="GO" id="GO:0046983">
    <property type="term" value="F:protein dimerization activity"/>
    <property type="evidence" value="ECO:0007669"/>
    <property type="project" value="InterPro"/>
</dbReference>
<keyword evidence="2" id="KW-0418">Kinase</keyword>
<feature type="domain" description="Histidine kinase/HSP90-like ATPase" evidence="3">
    <location>
        <begin position="259"/>
        <end position="350"/>
    </location>
</feature>
<evidence type="ECO:0000256" key="2">
    <source>
        <dbReference type="ARBA" id="ARBA00022777"/>
    </source>
</evidence>
<gene>
    <name evidence="4" type="ORF">UFOPK1874_00271</name>
</gene>
<dbReference type="PANTHER" id="PTHR24421">
    <property type="entry name" value="NITRATE/NITRITE SENSOR PROTEIN NARX-RELATED"/>
    <property type="match status" value="1"/>
</dbReference>
<dbReference type="InterPro" id="IPR036890">
    <property type="entry name" value="HATPase_C_sf"/>
</dbReference>
<dbReference type="Gene3D" id="3.30.565.10">
    <property type="entry name" value="Histidine kinase-like ATPase, C-terminal domain"/>
    <property type="match status" value="1"/>
</dbReference>
<dbReference type="InterPro" id="IPR050482">
    <property type="entry name" value="Sensor_HK_TwoCompSys"/>
</dbReference>
<dbReference type="CDD" id="cd16917">
    <property type="entry name" value="HATPase_UhpB-NarQ-NarX-like"/>
    <property type="match status" value="1"/>
</dbReference>
<reference evidence="4" key="1">
    <citation type="submission" date="2020-05" db="EMBL/GenBank/DDBJ databases">
        <authorList>
            <person name="Chiriac C."/>
            <person name="Salcher M."/>
            <person name="Ghai R."/>
            <person name="Kavagutti S V."/>
        </authorList>
    </citation>
    <scope>NUCLEOTIDE SEQUENCE</scope>
</reference>
<dbReference type="EMBL" id="CAEZUX010000014">
    <property type="protein sequence ID" value="CAB4608496.1"/>
    <property type="molecule type" value="Genomic_DNA"/>
</dbReference>
<sequence length="353" mass="39337">MATDTKLDLPFSSINIDELVSVFYRMSDYIAIHDVVTDEWGSIIDTKLVWWNKQYEEFRSHPVVFEQSMIGSYFEPHVALAYVSEAWSTGHALQVFEVDPQMSGMYEVGGKSSLWINWQRLGSHVVEVACDLGEVNELQNLINDQKTLVAVATRKRAIAVERERIARDLHDVVIQNLYATSLSLVVAGRNKDEETQEAFNNAITSINGVISEIRREILHMESRKASPLRLHLEDALIPVLNPTSAELDLLIEVPTLPEHIEAHVRAVCIEGASNAVRHGGATVLKIRIARIKQNIVLSIEDNGSGIPSRARLQNGLHNMRERAESLGGNMEIQTVPNGGTTVTWSVPCQGCPQ</sequence>
<dbReference type="SMART" id="SM00387">
    <property type="entry name" value="HATPase_c"/>
    <property type="match status" value="1"/>
</dbReference>
<proteinExistence type="predicted"/>